<organism evidence="2">
    <name type="scientific">bioreactor metagenome</name>
    <dbReference type="NCBI Taxonomy" id="1076179"/>
    <lineage>
        <taxon>unclassified sequences</taxon>
        <taxon>metagenomes</taxon>
        <taxon>ecological metagenomes</taxon>
    </lineage>
</organism>
<dbReference type="AlphaFoldDB" id="A0A644W0E2"/>
<keyword evidence="1" id="KW-0472">Membrane</keyword>
<evidence type="ECO:0000256" key="1">
    <source>
        <dbReference type="SAM" id="Phobius"/>
    </source>
</evidence>
<comment type="caution">
    <text evidence="2">The sequence shown here is derived from an EMBL/GenBank/DDBJ whole genome shotgun (WGS) entry which is preliminary data.</text>
</comment>
<feature type="transmembrane region" description="Helical" evidence="1">
    <location>
        <begin position="65"/>
        <end position="85"/>
    </location>
</feature>
<feature type="transmembrane region" description="Helical" evidence="1">
    <location>
        <begin position="417"/>
        <end position="436"/>
    </location>
</feature>
<reference evidence="2" key="1">
    <citation type="submission" date="2019-08" db="EMBL/GenBank/DDBJ databases">
        <authorList>
            <person name="Kucharzyk K."/>
            <person name="Murdoch R.W."/>
            <person name="Higgins S."/>
            <person name="Loffler F."/>
        </authorList>
    </citation>
    <scope>NUCLEOTIDE SEQUENCE</scope>
</reference>
<dbReference type="GO" id="GO:0016020">
    <property type="term" value="C:membrane"/>
    <property type="evidence" value="ECO:0007669"/>
    <property type="project" value="InterPro"/>
</dbReference>
<feature type="transmembrane region" description="Helical" evidence="1">
    <location>
        <begin position="133"/>
        <end position="157"/>
    </location>
</feature>
<proteinExistence type="predicted"/>
<accession>A0A644W0E2</accession>
<keyword evidence="1" id="KW-0812">Transmembrane</keyword>
<feature type="transmembrane region" description="Helical" evidence="1">
    <location>
        <begin position="317"/>
        <end position="339"/>
    </location>
</feature>
<feature type="transmembrane region" description="Helical" evidence="1">
    <location>
        <begin position="195"/>
        <end position="219"/>
    </location>
</feature>
<feature type="transmembrane region" description="Helical" evidence="1">
    <location>
        <begin position="163"/>
        <end position="183"/>
    </location>
</feature>
<keyword evidence="1" id="KW-1133">Transmembrane helix</keyword>
<feature type="transmembrane region" description="Helical" evidence="1">
    <location>
        <begin position="12"/>
        <end position="32"/>
    </location>
</feature>
<feature type="transmembrane region" description="Helical" evidence="1">
    <location>
        <begin position="257"/>
        <end position="275"/>
    </location>
</feature>
<evidence type="ECO:0000313" key="2">
    <source>
        <dbReference type="EMBL" id="MPL97179.1"/>
    </source>
</evidence>
<feature type="transmembrane region" description="Helical" evidence="1">
    <location>
        <begin position="105"/>
        <end position="121"/>
    </location>
</feature>
<dbReference type="PANTHER" id="PTHR40033">
    <property type="entry name" value="NA(+)-MALATE SYMPORTER"/>
    <property type="match status" value="1"/>
</dbReference>
<protein>
    <submittedName>
        <fullName evidence="2">Citrate-sodium symporter</fullName>
    </submittedName>
</protein>
<gene>
    <name evidence="2" type="primary">citS_1</name>
    <name evidence="2" type="ORF">SDC9_43367</name>
</gene>
<dbReference type="GO" id="GO:0008514">
    <property type="term" value="F:organic anion transmembrane transporter activity"/>
    <property type="evidence" value="ECO:0007669"/>
    <property type="project" value="InterPro"/>
</dbReference>
<dbReference type="InterPro" id="IPR004679">
    <property type="entry name" value="2-OHcarboxylate_transport"/>
</dbReference>
<dbReference type="Pfam" id="PF03390">
    <property type="entry name" value="2HCT"/>
    <property type="match status" value="1"/>
</dbReference>
<name>A0A644W0E2_9ZZZZ</name>
<dbReference type="PANTHER" id="PTHR40033:SF1">
    <property type="entry name" value="CITRATE-SODIUM SYMPORTER"/>
    <property type="match status" value="1"/>
</dbReference>
<dbReference type="EMBL" id="VSSQ01000544">
    <property type="protein sequence ID" value="MPL97179.1"/>
    <property type="molecule type" value="Genomic_DNA"/>
</dbReference>
<feature type="transmembrane region" description="Helical" evidence="1">
    <location>
        <begin position="351"/>
        <end position="372"/>
    </location>
</feature>
<feature type="transmembrane region" description="Helical" evidence="1">
    <location>
        <begin position="282"/>
        <end position="305"/>
    </location>
</feature>
<dbReference type="PIRSF" id="PIRSF005348">
    <property type="entry name" value="YxkH"/>
    <property type="match status" value="1"/>
</dbReference>
<sequence length="437" mass="45887">MAEGKKEFTPFGLKWWLCGAVMFVILAAAATGSLTTDLAGAFALMLAIGIICNEIGERVPIWNDYVGGGLVLTFLVSAVLFTYHIIPKKYADSIGSIVMGSKVDFLTLFIIFLITGSILALERKLLIRSFAGYIPAIFGGLIGSAILGIIGGFLFGISPKLILLNYVLPIMGGGNGAGAVPLSQIYESVTGDKAAHYYTFAITILTIANIFAIFTAALLNKVGKMKPSWTGDGTTLMKKEFEEESTGKDVIPSLKDLGGAFFLTLGLYALGRLFAKAILPKIFGVAIHPFAYMIVFVAIVAALGIVPESTKAAAKRLQSFMTTNMILIIMVGVGVDTNINELLAAINLENVVIALLIVLGAIFGSAIVGKWVGFYPVDAAITAGLCMANRGGSGDLAVLGASKRMGLMAYAQLSSRLGGGIVLVIGSILFGAFLGAK</sequence>